<comment type="caution">
    <text evidence="9">The sequence shown here is derived from an EMBL/GenBank/DDBJ whole genome shotgun (WGS) entry which is preliminary data.</text>
</comment>
<dbReference type="PRINTS" id="PR00783">
    <property type="entry name" value="MINTRINSICP"/>
</dbReference>
<dbReference type="SUPFAM" id="SSF81338">
    <property type="entry name" value="Aquaporin-like"/>
    <property type="match status" value="1"/>
</dbReference>
<evidence type="ECO:0000313" key="9">
    <source>
        <dbReference type="EMBL" id="CAJ0582324.1"/>
    </source>
</evidence>
<feature type="non-terminal residue" evidence="9">
    <location>
        <position position="267"/>
    </location>
</feature>
<feature type="transmembrane region" description="Helical" evidence="8">
    <location>
        <begin position="185"/>
        <end position="206"/>
    </location>
</feature>
<keyword evidence="2 7" id="KW-0813">Transport</keyword>
<dbReference type="GO" id="GO:0015250">
    <property type="term" value="F:water channel activity"/>
    <property type="evidence" value="ECO:0007669"/>
    <property type="project" value="UniProtKB-ARBA"/>
</dbReference>
<dbReference type="InterPro" id="IPR000425">
    <property type="entry name" value="MIP"/>
</dbReference>
<dbReference type="GO" id="GO:0012505">
    <property type="term" value="C:endomembrane system"/>
    <property type="evidence" value="ECO:0007669"/>
    <property type="project" value="UniProtKB-SubCell"/>
</dbReference>
<dbReference type="InterPro" id="IPR023271">
    <property type="entry name" value="Aquaporin-like"/>
</dbReference>
<evidence type="ECO:0000256" key="4">
    <source>
        <dbReference type="ARBA" id="ARBA00022737"/>
    </source>
</evidence>
<evidence type="ECO:0000256" key="3">
    <source>
        <dbReference type="ARBA" id="ARBA00022692"/>
    </source>
</evidence>
<reference evidence="9" key="1">
    <citation type="submission" date="2023-06" db="EMBL/GenBank/DDBJ databases">
        <authorList>
            <person name="Delattre M."/>
        </authorList>
    </citation>
    <scope>NUCLEOTIDE SEQUENCE</scope>
    <source>
        <strain evidence="9">AF72</strain>
    </source>
</reference>
<comment type="subcellular location">
    <subcellularLocation>
        <location evidence="1">Endomembrane system</location>
        <topology evidence="1">Multi-pass membrane protein</topology>
    </subcellularLocation>
</comment>
<keyword evidence="4" id="KW-0677">Repeat</keyword>
<evidence type="ECO:0000256" key="1">
    <source>
        <dbReference type="ARBA" id="ARBA00004127"/>
    </source>
</evidence>
<protein>
    <recommendedName>
        <fullName evidence="11">Aquaporin</fullName>
    </recommendedName>
</protein>
<dbReference type="GO" id="GO:0005737">
    <property type="term" value="C:cytoplasm"/>
    <property type="evidence" value="ECO:0007669"/>
    <property type="project" value="UniProtKB-ARBA"/>
</dbReference>
<name>A0AA36D9N5_9BILA</name>
<dbReference type="InterPro" id="IPR034294">
    <property type="entry name" value="Aquaporin_transptr"/>
</dbReference>
<proteinExistence type="inferred from homology"/>
<keyword evidence="3 7" id="KW-0812">Transmembrane</keyword>
<evidence type="ECO:0000256" key="7">
    <source>
        <dbReference type="RuleBase" id="RU000477"/>
    </source>
</evidence>
<evidence type="ECO:0000256" key="6">
    <source>
        <dbReference type="ARBA" id="ARBA00023136"/>
    </source>
</evidence>
<gene>
    <name evidence="9" type="ORF">MSPICULIGERA_LOCUS20460</name>
</gene>
<dbReference type="PANTHER" id="PTHR45665:SF9">
    <property type="entry name" value="AQUAPORIN-8"/>
    <property type="match status" value="1"/>
</dbReference>
<evidence type="ECO:0000313" key="10">
    <source>
        <dbReference type="Proteomes" id="UP001177023"/>
    </source>
</evidence>
<dbReference type="Proteomes" id="UP001177023">
    <property type="component" value="Unassembled WGS sequence"/>
</dbReference>
<dbReference type="Pfam" id="PF00230">
    <property type="entry name" value="MIP"/>
    <property type="match status" value="2"/>
</dbReference>
<dbReference type="EMBL" id="CATQJA010002664">
    <property type="protein sequence ID" value="CAJ0582324.1"/>
    <property type="molecule type" value="Genomic_DNA"/>
</dbReference>
<accession>A0AA36D9N5</accession>
<keyword evidence="10" id="KW-1185">Reference proteome</keyword>
<keyword evidence="6 8" id="KW-0472">Membrane</keyword>
<comment type="similarity">
    <text evidence="7">Belongs to the MIP/aquaporin (TC 1.A.8) family.</text>
</comment>
<evidence type="ECO:0000256" key="8">
    <source>
        <dbReference type="SAM" id="Phobius"/>
    </source>
</evidence>
<dbReference type="PANTHER" id="PTHR45665">
    <property type="entry name" value="AQUAPORIN-8"/>
    <property type="match status" value="1"/>
</dbReference>
<evidence type="ECO:0000256" key="5">
    <source>
        <dbReference type="ARBA" id="ARBA00022989"/>
    </source>
</evidence>
<organism evidence="9 10">
    <name type="scientific">Mesorhabditis spiculigera</name>
    <dbReference type="NCBI Taxonomy" id="96644"/>
    <lineage>
        <taxon>Eukaryota</taxon>
        <taxon>Metazoa</taxon>
        <taxon>Ecdysozoa</taxon>
        <taxon>Nematoda</taxon>
        <taxon>Chromadorea</taxon>
        <taxon>Rhabditida</taxon>
        <taxon>Rhabditina</taxon>
        <taxon>Rhabditomorpha</taxon>
        <taxon>Rhabditoidea</taxon>
        <taxon>Rhabditidae</taxon>
        <taxon>Mesorhabditinae</taxon>
        <taxon>Mesorhabditis</taxon>
    </lineage>
</organism>
<evidence type="ECO:0000256" key="2">
    <source>
        <dbReference type="ARBA" id="ARBA00022448"/>
    </source>
</evidence>
<feature type="transmembrane region" description="Helical" evidence="8">
    <location>
        <begin position="153"/>
        <end position="173"/>
    </location>
</feature>
<sequence length="267" mass="28995">MNGGGGRPLDPPYAGAYQGSIDQRSTTMRRIAPTAWEETSVEEISIKSLPKRQPREYSLLTKCVAEFLGDLTFVFVGTMQGFNRGTMDGTVHASLAHGFTIFIMVATLGHISGGHFNPAVTWSVAILTYDEAVTVQMGATLLLEGTDNLDNNYWWQGLIAETVVTFFLCHTILNTAVDTSDNTLAALAIGFTLSIDILAVGSITGASMNPARSFGPNVAASIILNKADQARHLWTYHYIYWAGPLLGASITAAIYRLFEARVDRLVK</sequence>
<dbReference type="Gene3D" id="1.20.1080.10">
    <property type="entry name" value="Glycerol uptake facilitator protein"/>
    <property type="match status" value="2"/>
</dbReference>
<feature type="transmembrane region" description="Helical" evidence="8">
    <location>
        <begin position="238"/>
        <end position="258"/>
    </location>
</feature>
<evidence type="ECO:0008006" key="11">
    <source>
        <dbReference type="Google" id="ProtNLM"/>
    </source>
</evidence>
<keyword evidence="5 8" id="KW-1133">Transmembrane helix</keyword>
<dbReference type="GO" id="GO:0005886">
    <property type="term" value="C:plasma membrane"/>
    <property type="evidence" value="ECO:0007669"/>
    <property type="project" value="TreeGrafter"/>
</dbReference>
<dbReference type="GO" id="GO:0019755">
    <property type="term" value="P:one-carbon compound transport"/>
    <property type="evidence" value="ECO:0007669"/>
    <property type="project" value="UniProtKB-ARBA"/>
</dbReference>
<feature type="transmembrane region" description="Helical" evidence="8">
    <location>
        <begin position="91"/>
        <end position="111"/>
    </location>
</feature>
<dbReference type="AlphaFoldDB" id="A0AA36D9N5"/>